<reference evidence="1" key="1">
    <citation type="submission" date="2014-05" db="EMBL/GenBank/DDBJ databases">
        <title>The transcriptome of the halophilic microalga Tetraselmis sp. GSL018 isolated from the Great Salt Lake, Utah.</title>
        <authorList>
            <person name="Jinkerson R.E."/>
            <person name="D'Adamo S."/>
            <person name="Posewitz M.C."/>
        </authorList>
    </citation>
    <scope>NUCLEOTIDE SEQUENCE</scope>
    <source>
        <strain evidence="1">GSL018</strain>
    </source>
</reference>
<gene>
    <name evidence="1" type="ORF">TSPGSL018_11104</name>
</gene>
<organism evidence="1">
    <name type="scientific">Tetraselmis sp. GSL018</name>
    <dbReference type="NCBI Taxonomy" id="582737"/>
    <lineage>
        <taxon>Eukaryota</taxon>
        <taxon>Viridiplantae</taxon>
        <taxon>Chlorophyta</taxon>
        <taxon>core chlorophytes</taxon>
        <taxon>Chlorodendrophyceae</taxon>
        <taxon>Chlorodendrales</taxon>
        <taxon>Chlorodendraceae</taxon>
        <taxon>Tetraselmis</taxon>
    </lineage>
</organism>
<proteinExistence type="predicted"/>
<evidence type="ECO:0000313" key="1">
    <source>
        <dbReference type="EMBL" id="JAC67459.1"/>
    </source>
</evidence>
<feature type="non-terminal residue" evidence="1">
    <location>
        <position position="1"/>
    </location>
</feature>
<feature type="non-terminal residue" evidence="1">
    <location>
        <position position="86"/>
    </location>
</feature>
<accession>A0A061R9K0</accession>
<name>A0A061R9K0_9CHLO</name>
<protein>
    <submittedName>
        <fullName evidence="1">Uncharacterized protein</fullName>
    </submittedName>
</protein>
<sequence length="86" mass="9179">PLFWKGAQGIVWCARAAGMKGPSDASSAAKEVLSIIERLSWVLFGSRLVGGCGPRSTGNRGVFRVGSVDCQRAAACRWHACLQTRT</sequence>
<dbReference type="EMBL" id="GBEZ01019042">
    <property type="protein sequence ID" value="JAC67459.1"/>
    <property type="molecule type" value="Transcribed_RNA"/>
</dbReference>
<dbReference type="AlphaFoldDB" id="A0A061R9K0"/>